<comment type="caution">
    <text evidence="2">The sequence shown here is derived from an EMBL/GenBank/DDBJ whole genome shotgun (WGS) entry which is preliminary data.</text>
</comment>
<dbReference type="Pfam" id="PF09361">
    <property type="entry name" value="Phasin_2"/>
    <property type="match status" value="1"/>
</dbReference>
<protein>
    <submittedName>
        <fullName evidence="2">Phasin family protein</fullName>
    </submittedName>
</protein>
<evidence type="ECO:0000313" key="2">
    <source>
        <dbReference type="EMBL" id="MBT2991256.1"/>
    </source>
</evidence>
<dbReference type="NCBIfam" id="TIGR01841">
    <property type="entry name" value="phasin"/>
    <property type="match status" value="1"/>
</dbReference>
<dbReference type="AlphaFoldDB" id="A0A944MB25"/>
<reference evidence="2 3" key="1">
    <citation type="submission" date="2021-05" db="EMBL/GenBank/DDBJ databases">
        <title>Genetic and Functional Diversity in Clade A Lucinid endosymbionts from the Bahamas.</title>
        <authorList>
            <person name="Giani N.M."/>
            <person name="Engel A.S."/>
            <person name="Campbell B.J."/>
        </authorList>
    </citation>
    <scope>NUCLEOTIDE SEQUENCE [LARGE SCALE GENOMIC DNA]</scope>
    <source>
        <strain evidence="2">LUC16012Gg_MoonRockCtena</strain>
    </source>
</reference>
<organism evidence="2 3">
    <name type="scientific">Candidatus Thiodiazotropha taylori</name>
    <dbReference type="NCBI Taxonomy" id="2792791"/>
    <lineage>
        <taxon>Bacteria</taxon>
        <taxon>Pseudomonadati</taxon>
        <taxon>Pseudomonadota</taxon>
        <taxon>Gammaproteobacteria</taxon>
        <taxon>Chromatiales</taxon>
        <taxon>Sedimenticolaceae</taxon>
        <taxon>Candidatus Thiodiazotropha</taxon>
    </lineage>
</organism>
<dbReference type="InterPro" id="IPR018968">
    <property type="entry name" value="Phasin"/>
</dbReference>
<dbReference type="InterPro" id="IPR010127">
    <property type="entry name" value="Phasin_subfam-1"/>
</dbReference>
<feature type="domain" description="Phasin" evidence="1">
    <location>
        <begin position="11"/>
        <end position="106"/>
    </location>
</feature>
<name>A0A944MB25_9GAMM</name>
<evidence type="ECO:0000313" key="3">
    <source>
        <dbReference type="Proteomes" id="UP000770889"/>
    </source>
</evidence>
<dbReference type="EMBL" id="JAHHGM010000033">
    <property type="protein sequence ID" value="MBT2991256.1"/>
    <property type="molecule type" value="Genomic_DNA"/>
</dbReference>
<dbReference type="Proteomes" id="UP000770889">
    <property type="component" value="Unassembled WGS sequence"/>
</dbReference>
<evidence type="ECO:0000259" key="1">
    <source>
        <dbReference type="Pfam" id="PF09361"/>
    </source>
</evidence>
<accession>A0A944MB25</accession>
<sequence>MTKAKENIEMISEINSKGYDSFRQLSDITLKAWNTAVDKQIAAYTSLMNSSMEQIKLVSEAKDYHEVVRGQMDLTRKIGEEMVTNTRDAVELSQKTGEEVRAWFESSLSSVNEQVTKAVEKAA</sequence>
<gene>
    <name evidence="2" type="ORF">KME65_20025</name>
</gene>
<proteinExistence type="predicted"/>